<name>A0AAW2D7K8_9ROSI</name>
<proteinExistence type="predicted"/>
<dbReference type="Proteomes" id="UP001459277">
    <property type="component" value="Unassembled WGS sequence"/>
</dbReference>
<evidence type="ECO:0000259" key="1">
    <source>
        <dbReference type="Pfam" id="PF13456"/>
    </source>
</evidence>
<evidence type="ECO:0000313" key="3">
    <source>
        <dbReference type="Proteomes" id="UP001459277"/>
    </source>
</evidence>
<dbReference type="EMBL" id="JAZDWU010000004">
    <property type="protein sequence ID" value="KAL0006387.1"/>
    <property type="molecule type" value="Genomic_DNA"/>
</dbReference>
<dbReference type="InterPro" id="IPR044730">
    <property type="entry name" value="RNase_H-like_dom_plant"/>
</dbReference>
<dbReference type="Pfam" id="PF13456">
    <property type="entry name" value="RVT_3"/>
    <property type="match status" value="1"/>
</dbReference>
<feature type="domain" description="RNase H type-1" evidence="1">
    <location>
        <begin position="3"/>
        <end position="76"/>
    </location>
</feature>
<keyword evidence="3" id="KW-1185">Reference proteome</keyword>
<dbReference type="PANTHER" id="PTHR47723:SF21">
    <property type="entry name" value="POLYNUCLEOTIDYL TRANSFERASE, RIBONUCLEASE H-LIKE SUPERFAMILY PROTEIN"/>
    <property type="match status" value="1"/>
</dbReference>
<comment type="caution">
    <text evidence="2">The sequence shown here is derived from an EMBL/GenBank/DDBJ whole genome shotgun (WGS) entry which is preliminary data.</text>
</comment>
<accession>A0AAW2D7K8</accession>
<protein>
    <recommendedName>
        <fullName evidence="1">RNase H type-1 domain-containing protein</fullName>
    </recommendedName>
</protein>
<sequence length="113" mass="12581">MEIAIQLAADVSVREVIFEGDSSNICKAIQGSVTMPPSIQNIVYGILVQLQTFRYFDISHVKRQGNVPAHLLAQHALHVEDFHAWLDECPSPIVHACACDVTLYLMYSVLTKV</sequence>
<dbReference type="PANTHER" id="PTHR47723">
    <property type="entry name" value="OS05G0353850 PROTEIN"/>
    <property type="match status" value="1"/>
</dbReference>
<dbReference type="InterPro" id="IPR002156">
    <property type="entry name" value="RNaseH_domain"/>
</dbReference>
<dbReference type="InterPro" id="IPR036397">
    <property type="entry name" value="RNaseH_sf"/>
</dbReference>
<dbReference type="InterPro" id="IPR012337">
    <property type="entry name" value="RNaseH-like_sf"/>
</dbReference>
<dbReference type="CDD" id="cd06222">
    <property type="entry name" value="RNase_H_like"/>
    <property type="match status" value="1"/>
</dbReference>
<dbReference type="GO" id="GO:0003676">
    <property type="term" value="F:nucleic acid binding"/>
    <property type="evidence" value="ECO:0007669"/>
    <property type="project" value="InterPro"/>
</dbReference>
<gene>
    <name evidence="2" type="ORF">SO802_013948</name>
</gene>
<dbReference type="GO" id="GO:0004523">
    <property type="term" value="F:RNA-DNA hybrid ribonuclease activity"/>
    <property type="evidence" value="ECO:0007669"/>
    <property type="project" value="InterPro"/>
</dbReference>
<reference evidence="2 3" key="1">
    <citation type="submission" date="2024-01" db="EMBL/GenBank/DDBJ databases">
        <title>A telomere-to-telomere, gap-free genome of sweet tea (Lithocarpus litseifolius).</title>
        <authorList>
            <person name="Zhou J."/>
        </authorList>
    </citation>
    <scope>NUCLEOTIDE SEQUENCE [LARGE SCALE GENOMIC DNA]</scope>
    <source>
        <strain evidence="2">Zhou-2022a</strain>
        <tissue evidence="2">Leaf</tissue>
    </source>
</reference>
<dbReference type="SUPFAM" id="SSF53098">
    <property type="entry name" value="Ribonuclease H-like"/>
    <property type="match status" value="1"/>
</dbReference>
<evidence type="ECO:0000313" key="2">
    <source>
        <dbReference type="EMBL" id="KAL0006387.1"/>
    </source>
</evidence>
<dbReference type="AlphaFoldDB" id="A0AAW2D7K8"/>
<organism evidence="2 3">
    <name type="scientific">Lithocarpus litseifolius</name>
    <dbReference type="NCBI Taxonomy" id="425828"/>
    <lineage>
        <taxon>Eukaryota</taxon>
        <taxon>Viridiplantae</taxon>
        <taxon>Streptophyta</taxon>
        <taxon>Embryophyta</taxon>
        <taxon>Tracheophyta</taxon>
        <taxon>Spermatophyta</taxon>
        <taxon>Magnoliopsida</taxon>
        <taxon>eudicotyledons</taxon>
        <taxon>Gunneridae</taxon>
        <taxon>Pentapetalae</taxon>
        <taxon>rosids</taxon>
        <taxon>fabids</taxon>
        <taxon>Fagales</taxon>
        <taxon>Fagaceae</taxon>
        <taxon>Lithocarpus</taxon>
    </lineage>
</organism>
<dbReference type="Gene3D" id="3.30.420.10">
    <property type="entry name" value="Ribonuclease H-like superfamily/Ribonuclease H"/>
    <property type="match status" value="1"/>
</dbReference>
<dbReference type="InterPro" id="IPR053151">
    <property type="entry name" value="RNase_H-like"/>
</dbReference>